<protein>
    <submittedName>
        <fullName evidence="1">Oligosaccharyl transferase glycoprotein complex, beta subunit</fullName>
    </submittedName>
</protein>
<reference evidence="1" key="1">
    <citation type="submission" date="2022-04" db="EMBL/GenBank/DDBJ databases">
        <title>Genome of the entomopathogenic fungus Entomophthora muscae.</title>
        <authorList>
            <person name="Elya C."/>
            <person name="Lovett B.R."/>
            <person name="Lee E."/>
            <person name="Macias A.M."/>
            <person name="Hajek A.E."/>
            <person name="De Bivort B.L."/>
            <person name="Kasson M.T."/>
            <person name="De Fine Licht H.H."/>
            <person name="Stajich J.E."/>
        </authorList>
    </citation>
    <scope>NUCLEOTIDE SEQUENCE</scope>
    <source>
        <strain evidence="1">Berkeley</strain>
    </source>
</reference>
<accession>A0ACC2TFX3</accession>
<evidence type="ECO:0000313" key="2">
    <source>
        <dbReference type="Proteomes" id="UP001165960"/>
    </source>
</evidence>
<dbReference type="Proteomes" id="UP001165960">
    <property type="component" value="Unassembled WGS sequence"/>
</dbReference>
<gene>
    <name evidence="1" type="primary">WBP1</name>
    <name evidence="1" type="ORF">DSO57_1014391</name>
</gene>
<sequence>MRAFDFMLTASLVGLSFAQSLTGNRVLFLTDAGFSQEKYSIFYSLLKGRGYEIKLEKATEAELSIIRSDERLYDHIIFFSPETKVKSKSLAESNILEFIGLGGNIMMVADSKVHNATDAPNSWEHIIAHPKASKFISASTSSGRPIVFEGIAHSISNTQPQIASLLQPSPTAYSSLQSAFGNPGLYGTEISLVSAHQSRNNARFTVFGSTEMFSDKFLTAPVAEKLLKGGQKSHDVSGNQAFIEDLIKWTFQEAGVIKSTGFFHSKVGESERPANYRIKDEIVYSINLTEYRDGKWVAFKADDVQLEVTMLDPHIRATLPVVSSVTDKAGNELATYRLKLTLPDVYGVFTFRVNYRREGLSGILVEDVIPIHPFRHNEFPRFLLQAFPYYASTFSMSAGFILFSTIWLYNRDTGVLAKNKKA</sequence>
<evidence type="ECO:0000313" key="1">
    <source>
        <dbReference type="EMBL" id="KAJ9073614.1"/>
    </source>
</evidence>
<keyword evidence="2" id="KW-1185">Reference proteome</keyword>
<keyword evidence="1" id="KW-0808">Transferase</keyword>
<name>A0ACC2TFX3_9FUNG</name>
<comment type="caution">
    <text evidence="1">The sequence shown here is derived from an EMBL/GenBank/DDBJ whole genome shotgun (WGS) entry which is preliminary data.</text>
</comment>
<organism evidence="1 2">
    <name type="scientific">Entomophthora muscae</name>
    <dbReference type="NCBI Taxonomy" id="34485"/>
    <lineage>
        <taxon>Eukaryota</taxon>
        <taxon>Fungi</taxon>
        <taxon>Fungi incertae sedis</taxon>
        <taxon>Zoopagomycota</taxon>
        <taxon>Entomophthoromycotina</taxon>
        <taxon>Entomophthoromycetes</taxon>
        <taxon>Entomophthorales</taxon>
        <taxon>Entomophthoraceae</taxon>
        <taxon>Entomophthora</taxon>
    </lineage>
</organism>
<dbReference type="EMBL" id="QTSX02002895">
    <property type="protein sequence ID" value="KAJ9073614.1"/>
    <property type="molecule type" value="Genomic_DNA"/>
</dbReference>
<proteinExistence type="predicted"/>